<proteinExistence type="predicted"/>
<name>A0AC34RAJ1_9BILA</name>
<protein>
    <submittedName>
        <fullName evidence="2">Dynein light chain</fullName>
    </submittedName>
</protein>
<evidence type="ECO:0000313" key="2">
    <source>
        <dbReference type="WBParaSite" id="JU765_v2.g4896.t1"/>
    </source>
</evidence>
<reference evidence="2" key="1">
    <citation type="submission" date="2022-11" db="UniProtKB">
        <authorList>
            <consortium name="WormBaseParasite"/>
        </authorList>
    </citation>
    <scope>IDENTIFICATION</scope>
</reference>
<dbReference type="WBParaSite" id="JU765_v2.g4896.t1">
    <property type="protein sequence ID" value="JU765_v2.g4896.t1"/>
    <property type="gene ID" value="JU765_v2.g4896"/>
</dbReference>
<organism evidence="1 2">
    <name type="scientific">Panagrolaimus sp. JU765</name>
    <dbReference type="NCBI Taxonomy" id="591449"/>
    <lineage>
        <taxon>Eukaryota</taxon>
        <taxon>Metazoa</taxon>
        <taxon>Ecdysozoa</taxon>
        <taxon>Nematoda</taxon>
        <taxon>Chromadorea</taxon>
        <taxon>Rhabditida</taxon>
        <taxon>Tylenchina</taxon>
        <taxon>Panagrolaimomorpha</taxon>
        <taxon>Panagrolaimoidea</taxon>
        <taxon>Panagrolaimidae</taxon>
        <taxon>Panagrolaimus</taxon>
    </lineage>
</organism>
<dbReference type="Proteomes" id="UP000887576">
    <property type="component" value="Unplaced"/>
</dbReference>
<evidence type="ECO:0000313" key="1">
    <source>
        <dbReference type="Proteomes" id="UP000887576"/>
    </source>
</evidence>
<sequence length="112" mass="12421">MAVVATKTKIKTIVNVADSKRDKAIGIVSEAIKVSQTPTDLLKYVNASLDELGGCWIAFLIFHGGACVPREKGYVEMELEFVSGTYLLVIFKIADKKREKKEKQSDTPKTKE</sequence>
<accession>A0AC34RAJ1</accession>